<sequence length="10" mass="1120">MVIGELNDDD</sequence>
<proteinExistence type="evidence at transcript level"/>
<reference evidence="1" key="1">
    <citation type="submission" date="2012-05" db="EMBL/GenBank/DDBJ databases">
        <authorList>
            <person name="Krishnakumar V."/>
            <person name="Cheung F."/>
            <person name="Xiao Y."/>
            <person name="Chan A."/>
            <person name="Moskal W.A."/>
            <person name="Town C.D."/>
        </authorList>
    </citation>
    <scope>NUCLEOTIDE SEQUENCE</scope>
</reference>
<accession>I3SHW9</accession>
<organism evidence="1">
    <name type="scientific">Medicago truncatula</name>
    <name type="common">Barrel medic</name>
    <name type="synonym">Medicago tribuloides</name>
    <dbReference type="NCBI Taxonomy" id="3880"/>
    <lineage>
        <taxon>Eukaryota</taxon>
        <taxon>Viridiplantae</taxon>
        <taxon>Streptophyta</taxon>
        <taxon>Embryophyta</taxon>
        <taxon>Tracheophyta</taxon>
        <taxon>Spermatophyta</taxon>
        <taxon>Magnoliopsida</taxon>
        <taxon>eudicotyledons</taxon>
        <taxon>Gunneridae</taxon>
        <taxon>Pentapetalae</taxon>
        <taxon>rosids</taxon>
        <taxon>fabids</taxon>
        <taxon>Fabales</taxon>
        <taxon>Fabaceae</taxon>
        <taxon>Papilionoideae</taxon>
        <taxon>50 kb inversion clade</taxon>
        <taxon>NPAAA clade</taxon>
        <taxon>Hologalegina</taxon>
        <taxon>IRL clade</taxon>
        <taxon>Trifolieae</taxon>
        <taxon>Medicago</taxon>
    </lineage>
</organism>
<protein>
    <submittedName>
        <fullName evidence="1">Uncharacterized protein</fullName>
    </submittedName>
</protein>
<name>I3SHW9_MEDTR</name>
<dbReference type="EMBL" id="BT140066">
    <property type="protein sequence ID" value="AFK39861.1"/>
    <property type="molecule type" value="mRNA"/>
</dbReference>
<evidence type="ECO:0000313" key="1">
    <source>
        <dbReference type="EMBL" id="AFK39861.1"/>
    </source>
</evidence>